<dbReference type="EMBL" id="JADEYC010000032">
    <property type="protein sequence ID" value="MBE9376105.1"/>
    <property type="molecule type" value="Genomic_DNA"/>
</dbReference>
<organism evidence="6 7">
    <name type="scientific">Saccharopolyspora montiporae</name>
    <dbReference type="NCBI Taxonomy" id="2781240"/>
    <lineage>
        <taxon>Bacteria</taxon>
        <taxon>Bacillati</taxon>
        <taxon>Actinomycetota</taxon>
        <taxon>Actinomycetes</taxon>
        <taxon>Pseudonocardiales</taxon>
        <taxon>Pseudonocardiaceae</taxon>
        <taxon>Saccharopolyspora</taxon>
    </lineage>
</organism>
<keyword evidence="2 4" id="KW-0238">DNA-binding</keyword>
<dbReference type="PANTHER" id="PTHR30055:SF234">
    <property type="entry name" value="HTH-TYPE TRANSCRIPTIONAL REGULATOR BETI"/>
    <property type="match status" value="1"/>
</dbReference>
<dbReference type="RefSeq" id="WP_193929550.1">
    <property type="nucleotide sequence ID" value="NZ_JADEYC010000032.1"/>
</dbReference>
<keyword evidence="1" id="KW-0805">Transcription regulation</keyword>
<dbReference type="AlphaFoldDB" id="A0A929BD05"/>
<dbReference type="PROSITE" id="PS50977">
    <property type="entry name" value="HTH_TETR_2"/>
    <property type="match status" value="1"/>
</dbReference>
<dbReference type="InterPro" id="IPR009057">
    <property type="entry name" value="Homeodomain-like_sf"/>
</dbReference>
<evidence type="ECO:0000259" key="5">
    <source>
        <dbReference type="PROSITE" id="PS50977"/>
    </source>
</evidence>
<dbReference type="Pfam" id="PF00440">
    <property type="entry name" value="TetR_N"/>
    <property type="match status" value="1"/>
</dbReference>
<evidence type="ECO:0000256" key="1">
    <source>
        <dbReference type="ARBA" id="ARBA00023015"/>
    </source>
</evidence>
<dbReference type="SUPFAM" id="SSF46689">
    <property type="entry name" value="Homeodomain-like"/>
    <property type="match status" value="1"/>
</dbReference>
<dbReference type="PANTHER" id="PTHR30055">
    <property type="entry name" value="HTH-TYPE TRANSCRIPTIONAL REGULATOR RUTR"/>
    <property type="match status" value="1"/>
</dbReference>
<reference evidence="6" key="1">
    <citation type="submission" date="2020-10" db="EMBL/GenBank/DDBJ databases">
        <title>Diversity and distribution of actinomycetes associated with coral in the coast of Hainan.</title>
        <authorList>
            <person name="Li F."/>
        </authorList>
    </citation>
    <scope>NUCLEOTIDE SEQUENCE</scope>
    <source>
        <strain evidence="6">HNM0983</strain>
    </source>
</reference>
<dbReference type="GO" id="GO:0000976">
    <property type="term" value="F:transcription cis-regulatory region binding"/>
    <property type="evidence" value="ECO:0007669"/>
    <property type="project" value="TreeGrafter"/>
</dbReference>
<evidence type="ECO:0000313" key="7">
    <source>
        <dbReference type="Proteomes" id="UP000598360"/>
    </source>
</evidence>
<dbReference type="Proteomes" id="UP000598360">
    <property type="component" value="Unassembled WGS sequence"/>
</dbReference>
<dbReference type="PRINTS" id="PR00455">
    <property type="entry name" value="HTHTETR"/>
</dbReference>
<dbReference type="InterPro" id="IPR041583">
    <property type="entry name" value="TetR_C_31"/>
</dbReference>
<dbReference type="Pfam" id="PF17940">
    <property type="entry name" value="TetR_C_31"/>
    <property type="match status" value="1"/>
</dbReference>
<name>A0A929BD05_9PSEU</name>
<dbReference type="InterPro" id="IPR001647">
    <property type="entry name" value="HTH_TetR"/>
</dbReference>
<evidence type="ECO:0000256" key="2">
    <source>
        <dbReference type="ARBA" id="ARBA00023125"/>
    </source>
</evidence>
<feature type="domain" description="HTH tetR-type" evidence="5">
    <location>
        <begin position="3"/>
        <end position="63"/>
    </location>
</feature>
<dbReference type="InterPro" id="IPR050109">
    <property type="entry name" value="HTH-type_TetR-like_transc_reg"/>
</dbReference>
<feature type="DNA-binding region" description="H-T-H motif" evidence="4">
    <location>
        <begin position="26"/>
        <end position="45"/>
    </location>
</feature>
<keyword evidence="7" id="KW-1185">Reference proteome</keyword>
<evidence type="ECO:0000313" key="6">
    <source>
        <dbReference type="EMBL" id="MBE9376105.1"/>
    </source>
</evidence>
<gene>
    <name evidence="6" type="ORF">IQ251_16760</name>
</gene>
<keyword evidence="3" id="KW-0804">Transcription</keyword>
<accession>A0A929BD05</accession>
<evidence type="ECO:0000256" key="3">
    <source>
        <dbReference type="ARBA" id="ARBA00023163"/>
    </source>
</evidence>
<evidence type="ECO:0000256" key="4">
    <source>
        <dbReference type="PROSITE-ProRule" id="PRU00335"/>
    </source>
</evidence>
<comment type="caution">
    <text evidence="6">The sequence shown here is derived from an EMBL/GenBank/DDBJ whole genome shotgun (WGS) entry which is preliminary data.</text>
</comment>
<proteinExistence type="predicted"/>
<protein>
    <submittedName>
        <fullName evidence="6">TetR family transcriptional regulator</fullName>
    </submittedName>
</protein>
<sequence>MSSEARSHILTTTLELIGELGIGGLSNRVVAKSAGVSLGTLTYHFSSQQELLGEALQTFVDDELARLSSIAAAFEGSTLSIAEALTSARDAIETRPSRQAQIAQLELYLNATRDDGLRDAANRCYAAYDRVAAAVLHAAGVPEAHRVAPLLGALIDGLELRRLAVADLRVDLAEALASLVAGLGASTVAD</sequence>
<dbReference type="GO" id="GO:0003700">
    <property type="term" value="F:DNA-binding transcription factor activity"/>
    <property type="evidence" value="ECO:0007669"/>
    <property type="project" value="TreeGrafter"/>
</dbReference>
<dbReference type="Gene3D" id="1.10.357.10">
    <property type="entry name" value="Tetracycline Repressor, domain 2"/>
    <property type="match status" value="1"/>
</dbReference>